<dbReference type="InterPro" id="IPR006680">
    <property type="entry name" value="Amidohydro-rel"/>
</dbReference>
<feature type="region of interest" description="Disordered" evidence="5">
    <location>
        <begin position="598"/>
        <end position="628"/>
    </location>
</feature>
<dbReference type="Proteomes" id="UP000728185">
    <property type="component" value="Unassembled WGS sequence"/>
</dbReference>
<organism evidence="7 8">
    <name type="scientific">Fasciolopsis buskii</name>
    <dbReference type="NCBI Taxonomy" id="27845"/>
    <lineage>
        <taxon>Eukaryota</taxon>
        <taxon>Metazoa</taxon>
        <taxon>Spiralia</taxon>
        <taxon>Lophotrochozoa</taxon>
        <taxon>Platyhelminthes</taxon>
        <taxon>Trematoda</taxon>
        <taxon>Digenea</taxon>
        <taxon>Plagiorchiida</taxon>
        <taxon>Echinostomata</taxon>
        <taxon>Echinostomatoidea</taxon>
        <taxon>Fasciolidae</taxon>
        <taxon>Fasciolopsis</taxon>
    </lineage>
</organism>
<dbReference type="InterPro" id="IPR011059">
    <property type="entry name" value="Metal-dep_hydrolase_composite"/>
</dbReference>
<comment type="similarity">
    <text evidence="2">Belongs to the metallo-dependent hydrolases superfamily. Hydantoinase/dihydropyrimidinase family.</text>
</comment>
<dbReference type="GO" id="GO:0005829">
    <property type="term" value="C:cytosol"/>
    <property type="evidence" value="ECO:0007669"/>
    <property type="project" value="TreeGrafter"/>
</dbReference>
<sequence length="628" mass="68389">MSHRRESGAIPPWVVVEPKVTSPSPKNQNGKLVNCDEQDKNDGKRHQEIVSRNEHNLASGDQTYVHEIDPLQCLHIIGGEVVNSDCTQRADMLIVNGQVASIGMKLDVPKGCPTMDASGLLIMPGGVDIATYIQNDLCGLDPVAFENTTKEALLGGTTTIIDTVICPKGRLPLDVLMETRSRVKNVRAWCNVVYRIGLVEITSPILEQTERLVKENKINSILFFVSPIQNEESGPGITTDQLRIALEKCRQWGVVAFVRVSSHCMDAESSTVSSKLEVMFAETRILDQILAVADASNCPIVLTSPQRTGVILTAFQARHQIPPVHVHVSCAPSTLLPTTEHEQQIPSRFLNHLSVGDIIAVSSDHFGCKDAEEPGRLGAVGQRLVAVWEAAVPTGWLDACSFVKVISGNAARITGLYPAKGRITPGSDADLVFWPIESLHHSGSGRPIAVLLRGKVMAREGQLANQTPDNNPQITIDRQPIPDEEPQPQGVYLELKPFPAAVYGPVQATDRLRRRHQYVKDPSPWAMDALNDVLKTTVNRTPDRSKGDYEPSPSSPSTVANMAVKPDPTKTSQTTANNTPSVRMVHGHRDLHASGFSLSGAQVDDNQPQRSGIRTSQPPGGVSRNPLW</sequence>
<reference evidence="7" key="1">
    <citation type="submission" date="2019-05" db="EMBL/GenBank/DDBJ databases">
        <title>Annotation for the trematode Fasciolopsis buski.</title>
        <authorList>
            <person name="Choi Y.-J."/>
        </authorList>
    </citation>
    <scope>NUCLEOTIDE SEQUENCE</scope>
    <source>
        <strain evidence="7">HT</strain>
        <tissue evidence="7">Whole worm</tissue>
    </source>
</reference>
<evidence type="ECO:0000259" key="6">
    <source>
        <dbReference type="Pfam" id="PF01979"/>
    </source>
</evidence>
<comment type="caution">
    <text evidence="7">The sequence shown here is derived from an EMBL/GenBank/DDBJ whole genome shotgun (WGS) entry which is preliminary data.</text>
</comment>
<name>A0A8E0RW58_9TREM</name>
<dbReference type="AlphaFoldDB" id="A0A8E0RW58"/>
<comment type="cofactor">
    <cofactor evidence="1">
        <name>Zn(2+)</name>
        <dbReference type="ChEBI" id="CHEBI:29105"/>
    </cofactor>
</comment>
<gene>
    <name evidence="7" type="ORF">FBUS_03340</name>
</gene>
<accession>A0A8E0RW58</accession>
<dbReference type="EMBL" id="LUCM01003740">
    <property type="protein sequence ID" value="KAA0195400.1"/>
    <property type="molecule type" value="Genomic_DNA"/>
</dbReference>
<feature type="region of interest" description="Disordered" evidence="5">
    <location>
        <begin position="463"/>
        <end position="487"/>
    </location>
</feature>
<dbReference type="GO" id="GO:0004157">
    <property type="term" value="F:dihydropyrimidinase activity"/>
    <property type="evidence" value="ECO:0007669"/>
    <property type="project" value="UniProtKB-EC"/>
</dbReference>
<dbReference type="OrthoDB" id="10258955at2759"/>
<evidence type="ECO:0000256" key="3">
    <source>
        <dbReference type="ARBA" id="ARBA00036696"/>
    </source>
</evidence>
<feature type="region of interest" description="Disordered" evidence="5">
    <location>
        <begin position="539"/>
        <end position="580"/>
    </location>
</feature>
<evidence type="ECO:0000256" key="2">
    <source>
        <dbReference type="ARBA" id="ARBA00008829"/>
    </source>
</evidence>
<feature type="compositionally biased region" description="Polar residues" evidence="5">
    <location>
        <begin position="598"/>
        <end position="618"/>
    </location>
</feature>
<dbReference type="PANTHER" id="PTHR11647:SF1">
    <property type="entry name" value="COLLAPSIN RESPONSE MEDIATOR PROTEIN"/>
    <property type="match status" value="1"/>
</dbReference>
<keyword evidence="8" id="KW-1185">Reference proteome</keyword>
<evidence type="ECO:0000313" key="8">
    <source>
        <dbReference type="Proteomes" id="UP000728185"/>
    </source>
</evidence>
<dbReference type="Gene3D" id="3.20.20.140">
    <property type="entry name" value="Metal-dependent hydrolases"/>
    <property type="match status" value="1"/>
</dbReference>
<evidence type="ECO:0000256" key="4">
    <source>
        <dbReference type="ARBA" id="ARBA00039113"/>
    </source>
</evidence>
<dbReference type="Gene3D" id="2.30.40.10">
    <property type="entry name" value="Urease, subunit C, domain 1"/>
    <property type="match status" value="1"/>
</dbReference>
<evidence type="ECO:0000256" key="5">
    <source>
        <dbReference type="SAM" id="MobiDB-lite"/>
    </source>
</evidence>
<feature type="compositionally biased region" description="Polar residues" evidence="5">
    <location>
        <begin position="463"/>
        <end position="476"/>
    </location>
</feature>
<dbReference type="EC" id="3.5.2.2" evidence="4"/>
<dbReference type="Pfam" id="PF01979">
    <property type="entry name" value="Amidohydro_1"/>
    <property type="match status" value="1"/>
</dbReference>
<feature type="region of interest" description="Disordered" evidence="5">
    <location>
        <begin position="1"/>
        <end position="45"/>
    </location>
</feature>
<protein>
    <recommendedName>
        <fullName evidence="4">dihydropyrimidinase</fullName>
        <ecNumber evidence="4">3.5.2.2</ecNumber>
    </recommendedName>
</protein>
<feature type="compositionally biased region" description="Polar residues" evidence="5">
    <location>
        <begin position="21"/>
        <end position="31"/>
    </location>
</feature>
<proteinExistence type="inferred from homology"/>
<dbReference type="PANTHER" id="PTHR11647">
    <property type="entry name" value="HYDRANTOINASE/DIHYDROPYRIMIDINASE FAMILY MEMBER"/>
    <property type="match status" value="1"/>
</dbReference>
<dbReference type="InterPro" id="IPR032466">
    <property type="entry name" value="Metal_Hydrolase"/>
</dbReference>
<evidence type="ECO:0000256" key="1">
    <source>
        <dbReference type="ARBA" id="ARBA00001947"/>
    </source>
</evidence>
<dbReference type="SUPFAM" id="SSF51338">
    <property type="entry name" value="Composite domain of metallo-dependent hydrolases"/>
    <property type="match status" value="1"/>
</dbReference>
<dbReference type="SUPFAM" id="SSF51556">
    <property type="entry name" value="Metallo-dependent hydrolases"/>
    <property type="match status" value="1"/>
</dbReference>
<evidence type="ECO:0000313" key="7">
    <source>
        <dbReference type="EMBL" id="KAA0195400.1"/>
    </source>
</evidence>
<dbReference type="InterPro" id="IPR050378">
    <property type="entry name" value="Metallo-dep_Hydrolases_sf"/>
</dbReference>
<comment type="catalytic activity">
    <reaction evidence="3">
        <text>5,6-dihydrouracil + H2O = 3-(carbamoylamino)propanoate + H(+)</text>
        <dbReference type="Rhea" id="RHEA:16121"/>
        <dbReference type="ChEBI" id="CHEBI:11892"/>
        <dbReference type="ChEBI" id="CHEBI:15377"/>
        <dbReference type="ChEBI" id="CHEBI:15378"/>
        <dbReference type="ChEBI" id="CHEBI:15901"/>
        <dbReference type="EC" id="3.5.2.2"/>
    </reaction>
</comment>
<feature type="compositionally biased region" description="Polar residues" evidence="5">
    <location>
        <begin position="569"/>
        <end position="580"/>
    </location>
</feature>
<feature type="domain" description="Amidohydrolase-related" evidence="6">
    <location>
        <begin position="143"/>
        <end position="456"/>
    </location>
</feature>